<name>A0A9P0YRG0_CUSEU</name>
<dbReference type="Pfam" id="PF03168">
    <property type="entry name" value="LEA_2"/>
    <property type="match status" value="1"/>
</dbReference>
<evidence type="ECO:0000256" key="3">
    <source>
        <dbReference type="ARBA" id="ARBA00022989"/>
    </source>
</evidence>
<protein>
    <recommendedName>
        <fullName evidence="5">Late embryogenesis abundant protein LEA-2 subgroup domain-containing protein</fullName>
    </recommendedName>
</protein>
<proteinExistence type="predicted"/>
<keyword evidence="4" id="KW-0472">Membrane</keyword>
<evidence type="ECO:0000256" key="4">
    <source>
        <dbReference type="ARBA" id="ARBA00023136"/>
    </source>
</evidence>
<dbReference type="PANTHER" id="PTHR31415">
    <property type="entry name" value="OS05G0367900 PROTEIN"/>
    <property type="match status" value="1"/>
</dbReference>
<dbReference type="InterPro" id="IPR044839">
    <property type="entry name" value="NDR1-like"/>
</dbReference>
<dbReference type="OrthoDB" id="1426517at2759"/>
<evidence type="ECO:0000313" key="7">
    <source>
        <dbReference type="Proteomes" id="UP001152484"/>
    </source>
</evidence>
<evidence type="ECO:0000256" key="1">
    <source>
        <dbReference type="ARBA" id="ARBA00004167"/>
    </source>
</evidence>
<dbReference type="GO" id="GO:0005886">
    <property type="term" value="C:plasma membrane"/>
    <property type="evidence" value="ECO:0007669"/>
    <property type="project" value="TreeGrafter"/>
</dbReference>
<organism evidence="6 7">
    <name type="scientific">Cuscuta europaea</name>
    <name type="common">European dodder</name>
    <dbReference type="NCBI Taxonomy" id="41803"/>
    <lineage>
        <taxon>Eukaryota</taxon>
        <taxon>Viridiplantae</taxon>
        <taxon>Streptophyta</taxon>
        <taxon>Embryophyta</taxon>
        <taxon>Tracheophyta</taxon>
        <taxon>Spermatophyta</taxon>
        <taxon>Magnoliopsida</taxon>
        <taxon>eudicotyledons</taxon>
        <taxon>Gunneridae</taxon>
        <taxon>Pentapetalae</taxon>
        <taxon>asterids</taxon>
        <taxon>lamiids</taxon>
        <taxon>Solanales</taxon>
        <taxon>Convolvulaceae</taxon>
        <taxon>Cuscuteae</taxon>
        <taxon>Cuscuta</taxon>
        <taxon>Cuscuta subgen. Cuscuta</taxon>
    </lineage>
</organism>
<dbReference type="GO" id="GO:0098542">
    <property type="term" value="P:defense response to other organism"/>
    <property type="evidence" value="ECO:0007669"/>
    <property type="project" value="InterPro"/>
</dbReference>
<dbReference type="InterPro" id="IPR004864">
    <property type="entry name" value="LEA_2"/>
</dbReference>
<dbReference type="Proteomes" id="UP001152484">
    <property type="component" value="Unassembled WGS sequence"/>
</dbReference>
<reference evidence="6" key="1">
    <citation type="submission" date="2022-07" db="EMBL/GenBank/DDBJ databases">
        <authorList>
            <person name="Macas J."/>
            <person name="Novak P."/>
            <person name="Neumann P."/>
        </authorList>
    </citation>
    <scope>NUCLEOTIDE SEQUENCE</scope>
</reference>
<feature type="domain" description="Late embryogenesis abundant protein LEA-2 subgroup" evidence="5">
    <location>
        <begin position="21"/>
        <end position="120"/>
    </location>
</feature>
<keyword evidence="7" id="KW-1185">Reference proteome</keyword>
<keyword evidence="3" id="KW-1133">Transmembrane helix</keyword>
<gene>
    <name evidence="6" type="ORF">CEURO_LOCUS4442</name>
</gene>
<dbReference type="EMBL" id="CAMAPE010000008">
    <property type="protein sequence ID" value="CAH9072642.1"/>
    <property type="molecule type" value="Genomic_DNA"/>
</dbReference>
<evidence type="ECO:0000259" key="5">
    <source>
        <dbReference type="Pfam" id="PF03168"/>
    </source>
</evidence>
<dbReference type="AlphaFoldDB" id="A0A9P0YRG0"/>
<comment type="subcellular location">
    <subcellularLocation>
        <location evidence="1">Membrane</location>
        <topology evidence="1">Single-pass membrane protein</topology>
    </subcellularLocation>
</comment>
<comment type="caution">
    <text evidence="6">The sequence shown here is derived from an EMBL/GenBank/DDBJ whole genome shotgun (WGS) entry which is preliminary data.</text>
</comment>
<dbReference type="GO" id="GO:0009506">
    <property type="term" value="C:plasmodesma"/>
    <property type="evidence" value="ECO:0007669"/>
    <property type="project" value="TreeGrafter"/>
</dbReference>
<sequence length="157" mass="17730">MYIYWNQYYTGADRGSRDEVTIAASNPNERAGIFYDHLHVYATYGGQQITLHTLLPDTYQGKKEVSVWSPFLNGGSIPMAPYIGEELTQDERAGMVMINIRVDGQIRWKVGSFVSGRYRLYVNCPTYLSFGGEYSPKTILVGSTAKYQLVQSCNVVF</sequence>
<keyword evidence="2" id="KW-0812">Transmembrane</keyword>
<evidence type="ECO:0000313" key="6">
    <source>
        <dbReference type="EMBL" id="CAH9072642.1"/>
    </source>
</evidence>
<dbReference type="PANTHER" id="PTHR31415:SF166">
    <property type="entry name" value="LATE EMBRYOGENESIS ABUNDANT (LEA) HYDROXYPROLINE-RICH GLYCOPROTEIN FAMILY"/>
    <property type="match status" value="1"/>
</dbReference>
<accession>A0A9P0YRG0</accession>
<evidence type="ECO:0000256" key="2">
    <source>
        <dbReference type="ARBA" id="ARBA00022692"/>
    </source>
</evidence>